<comment type="caution">
    <text evidence="1">The sequence shown here is derived from an EMBL/GenBank/DDBJ whole genome shotgun (WGS) entry which is preliminary data.</text>
</comment>
<protein>
    <submittedName>
        <fullName evidence="1">Uncharacterized protein</fullName>
    </submittedName>
</protein>
<dbReference type="Proteomes" id="UP000018418">
    <property type="component" value="Unassembled WGS sequence"/>
</dbReference>
<evidence type="ECO:0000313" key="1">
    <source>
        <dbReference type="EMBL" id="ESK52142.1"/>
    </source>
</evidence>
<evidence type="ECO:0000313" key="2">
    <source>
        <dbReference type="Proteomes" id="UP000018418"/>
    </source>
</evidence>
<dbReference type="EMBL" id="AYEU01000003">
    <property type="protein sequence ID" value="ESK52142.1"/>
    <property type="molecule type" value="Genomic_DNA"/>
</dbReference>
<organism evidence="1 2">
    <name type="scientific">Acinetobacter brisouii CIP 110357</name>
    <dbReference type="NCBI Taxonomy" id="1341683"/>
    <lineage>
        <taxon>Bacteria</taxon>
        <taxon>Pseudomonadati</taxon>
        <taxon>Pseudomonadota</taxon>
        <taxon>Gammaproteobacteria</taxon>
        <taxon>Moraxellales</taxon>
        <taxon>Moraxellaceae</taxon>
        <taxon>Acinetobacter</taxon>
    </lineage>
</organism>
<reference evidence="1 2" key="1">
    <citation type="submission" date="2013-10" db="EMBL/GenBank/DDBJ databases">
        <title>The Genome Sequence of Acinetobacter brisouii CIP 110357.</title>
        <authorList>
            <consortium name="The Broad Institute Genomics Platform"/>
            <consortium name="The Broad Institute Genome Sequencing Center for Infectious Disease"/>
            <person name="Cerqueira G."/>
            <person name="Feldgarden M."/>
            <person name="Courvalin P."/>
            <person name="Grillot-Courvalin C."/>
            <person name="Clermont D."/>
            <person name="Rocha E."/>
            <person name="Yoon E.-J."/>
            <person name="Nemec A."/>
            <person name="Young S.K."/>
            <person name="Zeng Q."/>
            <person name="Gargeya S."/>
            <person name="Fitzgerald M."/>
            <person name="Abouelleil A."/>
            <person name="Alvarado L."/>
            <person name="Berlin A.M."/>
            <person name="Chapman S.B."/>
            <person name="Gainer-Dewar J."/>
            <person name="Goldberg J."/>
            <person name="Gnerre S."/>
            <person name="Griggs A."/>
            <person name="Gujja S."/>
            <person name="Hansen M."/>
            <person name="Howarth C."/>
            <person name="Imamovic A."/>
            <person name="Ireland A."/>
            <person name="Larimer J."/>
            <person name="McCowan C."/>
            <person name="Murphy C."/>
            <person name="Pearson M."/>
            <person name="Poon T.W."/>
            <person name="Priest M."/>
            <person name="Roberts A."/>
            <person name="Saif S."/>
            <person name="Shea T."/>
            <person name="Sykes S."/>
            <person name="Wortman J."/>
            <person name="Nusbaum C."/>
            <person name="Birren B."/>
        </authorList>
    </citation>
    <scope>NUCLEOTIDE SEQUENCE [LARGE SCALE GENOMIC DNA]</scope>
    <source>
        <strain evidence="1 2">CIP 110357</strain>
    </source>
</reference>
<sequence length="252" mass="28594">MWKKIRVTFLLLVLLVVAVNAWRDQNQNWDRPIVVLLHPVNADGQATTEQYIQHLTTEAFASSQQFLQDSSTLYRGKKVYFIYQLGHELKQLPPKIPENAGVLQVMLWSLKFRYYAWQQHTSQDGRPTVTLYLNYYDPEQTTALKHSTALEKGRIAMVNLFASGQQAAQNNIVLTHELLHAFGATDKYELASGQPIYPSGYANPEQEPRYPQHQAEIMGGYIALSATTSKMPESLAQVTLNKPTAIEVGWTK</sequence>
<dbReference type="STRING" id="396323.VH98_00405"/>
<proteinExistence type="predicted"/>
<dbReference type="RefSeq" id="WP_004899310.1">
    <property type="nucleotide sequence ID" value="NZ_BBTI01000003.1"/>
</dbReference>
<name>V2UQ71_9GAMM</name>
<keyword evidence="2" id="KW-1185">Reference proteome</keyword>
<dbReference type="PATRIC" id="fig|1341683.3.peg.279"/>
<accession>V2UQ71</accession>
<dbReference type="AlphaFoldDB" id="V2UQ71"/>
<gene>
    <name evidence="1" type="ORF">P255_00284</name>
</gene>
<dbReference type="HOGENOM" id="CLU_096719_0_0_6"/>
<dbReference type="OrthoDB" id="5523793at2"/>